<keyword evidence="3" id="KW-1185">Reference proteome</keyword>
<evidence type="ECO:0000313" key="2">
    <source>
        <dbReference type="EMBL" id="MFC5271604.1"/>
    </source>
</evidence>
<dbReference type="RefSeq" id="WP_378017966.1">
    <property type="nucleotide sequence ID" value="NZ_JBHSKT010000008.1"/>
</dbReference>
<reference evidence="3" key="1">
    <citation type="journal article" date="2019" name="Int. J. Syst. Evol. Microbiol.">
        <title>The Global Catalogue of Microorganisms (GCM) 10K type strain sequencing project: providing services to taxonomists for standard genome sequencing and annotation.</title>
        <authorList>
            <consortium name="The Broad Institute Genomics Platform"/>
            <consortium name="The Broad Institute Genome Sequencing Center for Infectious Disease"/>
            <person name="Wu L."/>
            <person name="Ma J."/>
        </authorList>
    </citation>
    <scope>NUCLEOTIDE SEQUENCE [LARGE SCALE GENOMIC DNA]</scope>
    <source>
        <strain evidence="3">KACC 12602</strain>
    </source>
</reference>
<comment type="caution">
    <text evidence="2">The sequence shown here is derived from an EMBL/GenBank/DDBJ whole genome shotgun (WGS) entry which is preliminary data.</text>
</comment>
<dbReference type="EMBL" id="JBHSKT010000008">
    <property type="protein sequence ID" value="MFC5271604.1"/>
    <property type="molecule type" value="Genomic_DNA"/>
</dbReference>
<feature type="region of interest" description="Disordered" evidence="1">
    <location>
        <begin position="32"/>
        <end position="63"/>
    </location>
</feature>
<organism evidence="2 3">
    <name type="scientific">Adhaeribacter terreus</name>
    <dbReference type="NCBI Taxonomy" id="529703"/>
    <lineage>
        <taxon>Bacteria</taxon>
        <taxon>Pseudomonadati</taxon>
        <taxon>Bacteroidota</taxon>
        <taxon>Cytophagia</taxon>
        <taxon>Cytophagales</taxon>
        <taxon>Hymenobacteraceae</taxon>
        <taxon>Adhaeribacter</taxon>
    </lineage>
</organism>
<sequence length="63" mass="6966">MERPVKSLCYCILVASIQLVSCTAPTKKQAETVEKQELPAKTDSLKLQPKDGTDVESDSTFHQ</sequence>
<name>A0ABW0EFF1_9BACT</name>
<accession>A0ABW0EFF1</accession>
<gene>
    <name evidence="2" type="ORF">ACFPIB_13355</name>
</gene>
<evidence type="ECO:0000313" key="3">
    <source>
        <dbReference type="Proteomes" id="UP001596161"/>
    </source>
</evidence>
<proteinExistence type="predicted"/>
<dbReference type="Proteomes" id="UP001596161">
    <property type="component" value="Unassembled WGS sequence"/>
</dbReference>
<evidence type="ECO:0000256" key="1">
    <source>
        <dbReference type="SAM" id="MobiDB-lite"/>
    </source>
</evidence>
<protein>
    <submittedName>
        <fullName evidence="2">Uncharacterized protein</fullName>
    </submittedName>
</protein>